<dbReference type="EMBL" id="QFGA01000001">
    <property type="protein sequence ID" value="TEB07787.1"/>
    <property type="molecule type" value="Genomic_DNA"/>
</dbReference>
<name>A0A4Y7RHK1_9FIRM</name>
<evidence type="ECO:0000256" key="1">
    <source>
        <dbReference type="SAM" id="Phobius"/>
    </source>
</evidence>
<evidence type="ECO:0000313" key="2">
    <source>
        <dbReference type="EMBL" id="TEB07787.1"/>
    </source>
</evidence>
<gene>
    <name evidence="2" type="ORF">Psch_01342</name>
</gene>
<feature type="transmembrane region" description="Helical" evidence="1">
    <location>
        <begin position="107"/>
        <end position="131"/>
    </location>
</feature>
<feature type="transmembrane region" description="Helical" evidence="1">
    <location>
        <begin position="7"/>
        <end position="30"/>
    </location>
</feature>
<comment type="caution">
    <text evidence="2">The sequence shown here is derived from an EMBL/GenBank/DDBJ whole genome shotgun (WGS) entry which is preliminary data.</text>
</comment>
<sequence>MKKCRQLHLWIGLLTSLLILIEAVTGLIMVEPWLIGASMPSMEQRVQVDRTGAGGAAPGREAPEFKRAAEGEAAQGGGAKNYSGQNNMMGFIKALHSGKVNNANLSILLDIAAIGLIFLTTTGIILTVRTLKAQGAAKKRY</sequence>
<accession>A0A4Y7RHK1</accession>
<keyword evidence="1" id="KW-0812">Transmembrane</keyword>
<reference evidence="2 3" key="1">
    <citation type="journal article" date="2018" name="Environ. Microbiol.">
        <title>Novel energy conservation strategies and behaviour of Pelotomaculum schinkii driving syntrophic propionate catabolism.</title>
        <authorList>
            <person name="Hidalgo-Ahumada C.A.P."/>
            <person name="Nobu M.K."/>
            <person name="Narihiro T."/>
            <person name="Tamaki H."/>
            <person name="Liu W.T."/>
            <person name="Kamagata Y."/>
            <person name="Stams A.J.M."/>
            <person name="Imachi H."/>
            <person name="Sousa D.Z."/>
        </authorList>
    </citation>
    <scope>NUCLEOTIDE SEQUENCE [LARGE SCALE GENOMIC DNA]</scope>
    <source>
        <strain evidence="2 3">HH</strain>
    </source>
</reference>
<protein>
    <submittedName>
        <fullName evidence="2">PepSY-associated TM helix</fullName>
    </submittedName>
</protein>
<dbReference type="Proteomes" id="UP000298324">
    <property type="component" value="Unassembled WGS sequence"/>
</dbReference>
<dbReference type="InterPro" id="IPR005625">
    <property type="entry name" value="PepSY-ass_TM"/>
</dbReference>
<dbReference type="AlphaFoldDB" id="A0A4Y7RHK1"/>
<organism evidence="2 3">
    <name type="scientific">Pelotomaculum schinkii</name>
    <dbReference type="NCBI Taxonomy" id="78350"/>
    <lineage>
        <taxon>Bacteria</taxon>
        <taxon>Bacillati</taxon>
        <taxon>Bacillota</taxon>
        <taxon>Clostridia</taxon>
        <taxon>Eubacteriales</taxon>
        <taxon>Desulfotomaculaceae</taxon>
        <taxon>Pelotomaculum</taxon>
    </lineage>
</organism>
<evidence type="ECO:0000313" key="3">
    <source>
        <dbReference type="Proteomes" id="UP000298324"/>
    </source>
</evidence>
<keyword evidence="1" id="KW-1133">Transmembrane helix</keyword>
<keyword evidence="1" id="KW-0472">Membrane</keyword>
<dbReference type="Pfam" id="PF03929">
    <property type="entry name" value="PepSY_TM"/>
    <property type="match status" value="1"/>
</dbReference>
<keyword evidence="3" id="KW-1185">Reference proteome</keyword>
<proteinExistence type="predicted"/>